<evidence type="ECO:0000313" key="1">
    <source>
        <dbReference type="EMBL" id="RCK68427.1"/>
    </source>
</evidence>
<evidence type="ECO:0000313" key="2">
    <source>
        <dbReference type="Proteomes" id="UP000252770"/>
    </source>
</evidence>
<dbReference type="Proteomes" id="UP000252770">
    <property type="component" value="Unassembled WGS sequence"/>
</dbReference>
<protein>
    <submittedName>
        <fullName evidence="1">Uncharacterized protein</fullName>
    </submittedName>
</protein>
<accession>A0A367YRQ4</accession>
<comment type="caution">
    <text evidence="1">The sequence shown here is derived from an EMBL/GenBank/DDBJ whole genome shotgun (WGS) entry which is preliminary data.</text>
</comment>
<organism evidence="1 2">
    <name type="scientific">Desertihabitans brevis</name>
    <dbReference type="NCBI Taxonomy" id="2268447"/>
    <lineage>
        <taxon>Bacteria</taxon>
        <taxon>Bacillati</taxon>
        <taxon>Actinomycetota</taxon>
        <taxon>Actinomycetes</taxon>
        <taxon>Propionibacteriales</taxon>
        <taxon>Propionibacteriaceae</taxon>
        <taxon>Desertihabitans</taxon>
    </lineage>
</organism>
<gene>
    <name evidence="1" type="ORF">DT076_16020</name>
</gene>
<name>A0A367YRQ4_9ACTN</name>
<keyword evidence="2" id="KW-1185">Reference proteome</keyword>
<reference evidence="1 2" key="1">
    <citation type="submission" date="2018-07" db="EMBL/GenBank/DDBJ databases">
        <title>Desertimonas flava gen. nov. sp. nov.</title>
        <authorList>
            <person name="Liu S."/>
        </authorList>
    </citation>
    <scope>NUCLEOTIDE SEQUENCE [LARGE SCALE GENOMIC DNA]</scope>
    <source>
        <strain evidence="1 2">16Sb5-5</strain>
    </source>
</reference>
<sequence>MSAPTTGSRVRLAEVAQLVEQAAADVDDVQRILETRVDTLISATDTGAVRSGGAATFLRAFTDFDAQLSRVQDGLAEVHRHLTGPGAA</sequence>
<dbReference type="EMBL" id="QOUI01000011">
    <property type="protein sequence ID" value="RCK68427.1"/>
    <property type="molecule type" value="Genomic_DNA"/>
</dbReference>
<proteinExistence type="predicted"/>
<dbReference type="RefSeq" id="WP_114127714.1">
    <property type="nucleotide sequence ID" value="NZ_QOUI01000011.1"/>
</dbReference>
<dbReference type="AlphaFoldDB" id="A0A367YRQ4"/>